<feature type="compositionally biased region" description="Low complexity" evidence="5">
    <location>
        <begin position="705"/>
        <end position="714"/>
    </location>
</feature>
<feature type="region of interest" description="Disordered" evidence="5">
    <location>
        <begin position="468"/>
        <end position="519"/>
    </location>
</feature>
<keyword evidence="8" id="KW-1185">Reference proteome</keyword>
<evidence type="ECO:0000256" key="1">
    <source>
        <dbReference type="ARBA" id="ARBA00004123"/>
    </source>
</evidence>
<evidence type="ECO:0000313" key="7">
    <source>
        <dbReference type="EMBL" id="KAK4106762.1"/>
    </source>
</evidence>
<sequence>MAAPPDLRVLCRRLEATPVDDLPRLCPLLASHVLRCGTALSAPQDTKAKDMSSETSMLVHKFRTRINTLLTGKNRPGRFAAVCLIKAVVDVGGWECLRAAEPWLRHMIGMLQKPDPLATKELCIVALTKIYMLLQGYPTLIREMATPTLPSYVLACLQLVKPPASGKPLKVPAAFVDTVACSLSRLVVLYPTTLRPSAGDMKAALRAYVAPTWSDHLVVPQSLRESCRRLFVLLSYTAAKNGSSEEWTKALRTTVQHCHDTLDQIFRAVVESWESTTGYRGQAARSGADPSGGGDTAQEFPTWTGVQAGAERLIGLLEFLAEYFNNPTKAPVTVPLGELLDLASRITLVTAPAGPEDSVQTNPAIGRDEKAELWSVLPDIHIAVLRLHQATIRRLRENAVPLATEILDQMVRASTASRHLPAMRETAYALTSQLLSLCGPILPKLTVDSITPLIQSACRDILLSTGHLEPPLPAAQQQQQPQSSTTTTKPNPNTTASTNADAYLTTTTNPAQPTTTSHTKAATSLLPLLLSHLPQPHLAPDLRALLDRTAVLSHARDTMLASCLHPYRDSRGRYYPSILPFVVRRFPRDQGVEVLRSNLVRWGAVGVGRDIGGVEERWGVLGGGIGEVEEGEEGRKSGGGEEEMGDEDGRRQGVEEEEEAEGGKGRKAGRSGGGGWGGEKMDLDDDDYSSKLTSTAPESSSNPFAAMVNTAAAANSHELGRPASPLKRKSELFESGAGKPPKRVDTGKEAAATVQVAIMPKAAQPVREKGGDESGDESDSDGSVQIDMTLDDDEEGE</sequence>
<comment type="caution">
    <text evidence="7">The sequence shown here is derived from an EMBL/GenBank/DDBJ whole genome shotgun (WGS) entry which is preliminary data.</text>
</comment>
<dbReference type="GO" id="GO:0006364">
    <property type="term" value="P:rRNA processing"/>
    <property type="evidence" value="ECO:0007669"/>
    <property type="project" value="TreeGrafter"/>
</dbReference>
<feature type="non-terminal residue" evidence="7">
    <location>
        <position position="797"/>
    </location>
</feature>
<comment type="similarity">
    <text evidence="2">Belongs to the RIX1/PELP1 family.</text>
</comment>
<organism evidence="7 8">
    <name type="scientific">Parathielavia hyrcaniae</name>
    <dbReference type="NCBI Taxonomy" id="113614"/>
    <lineage>
        <taxon>Eukaryota</taxon>
        <taxon>Fungi</taxon>
        <taxon>Dikarya</taxon>
        <taxon>Ascomycota</taxon>
        <taxon>Pezizomycotina</taxon>
        <taxon>Sordariomycetes</taxon>
        <taxon>Sordariomycetidae</taxon>
        <taxon>Sordariales</taxon>
        <taxon>Chaetomiaceae</taxon>
        <taxon>Parathielavia</taxon>
    </lineage>
</organism>
<name>A0AAN6QGF7_9PEZI</name>
<reference evidence="7" key="2">
    <citation type="submission" date="2023-05" db="EMBL/GenBank/DDBJ databases">
        <authorList>
            <consortium name="Lawrence Berkeley National Laboratory"/>
            <person name="Steindorff A."/>
            <person name="Hensen N."/>
            <person name="Bonometti L."/>
            <person name="Westerberg I."/>
            <person name="Brannstrom I.O."/>
            <person name="Guillou S."/>
            <person name="Cros-Aarteil S."/>
            <person name="Calhoun S."/>
            <person name="Haridas S."/>
            <person name="Kuo A."/>
            <person name="Mondo S."/>
            <person name="Pangilinan J."/>
            <person name="Riley R."/>
            <person name="Labutti K."/>
            <person name="Andreopoulos B."/>
            <person name="Lipzen A."/>
            <person name="Chen C."/>
            <person name="Yanf M."/>
            <person name="Daum C."/>
            <person name="Ng V."/>
            <person name="Clum A."/>
            <person name="Ohm R."/>
            <person name="Martin F."/>
            <person name="Silar P."/>
            <person name="Natvig D."/>
            <person name="Lalanne C."/>
            <person name="Gautier V."/>
            <person name="Ament-Velasquez S.L."/>
            <person name="Kruys A."/>
            <person name="Hutchinson M.I."/>
            <person name="Powell A.J."/>
            <person name="Barry K."/>
            <person name="Miller A.N."/>
            <person name="Grigoriev I.V."/>
            <person name="Debuchy R."/>
            <person name="Gladieux P."/>
            <person name="Thoren M.H."/>
            <person name="Johannesson H."/>
        </authorList>
    </citation>
    <scope>NUCLEOTIDE SEQUENCE</scope>
    <source>
        <strain evidence="7">CBS 757.83</strain>
    </source>
</reference>
<dbReference type="SUPFAM" id="SSF48371">
    <property type="entry name" value="ARM repeat"/>
    <property type="match status" value="1"/>
</dbReference>
<feature type="compositionally biased region" description="Polar residues" evidence="5">
    <location>
        <begin position="690"/>
        <end position="703"/>
    </location>
</feature>
<evidence type="ECO:0000313" key="8">
    <source>
        <dbReference type="Proteomes" id="UP001305647"/>
    </source>
</evidence>
<protein>
    <recommendedName>
        <fullName evidence="3">Pre-rRNA-processing protein RIX1</fullName>
    </recommendedName>
</protein>
<evidence type="ECO:0000256" key="2">
    <source>
        <dbReference type="ARBA" id="ARBA00010511"/>
    </source>
</evidence>
<dbReference type="AlphaFoldDB" id="A0AAN6QGF7"/>
<evidence type="ECO:0000256" key="3">
    <source>
        <dbReference type="ARBA" id="ARBA00021502"/>
    </source>
</evidence>
<dbReference type="InterPro" id="IPR016024">
    <property type="entry name" value="ARM-type_fold"/>
</dbReference>
<keyword evidence="4" id="KW-0539">Nucleus</keyword>
<evidence type="ECO:0000259" key="6">
    <source>
        <dbReference type="Pfam" id="PF08167"/>
    </source>
</evidence>
<dbReference type="GO" id="GO:0005634">
    <property type="term" value="C:nucleus"/>
    <property type="evidence" value="ECO:0007669"/>
    <property type="project" value="UniProtKB-SubCell"/>
</dbReference>
<feature type="region of interest" description="Disordered" evidence="5">
    <location>
        <begin position="622"/>
        <end position="797"/>
    </location>
</feature>
<evidence type="ECO:0000256" key="4">
    <source>
        <dbReference type="ARBA" id="ARBA00023242"/>
    </source>
</evidence>
<gene>
    <name evidence="7" type="ORF">N658DRAFT_439538</name>
</gene>
<dbReference type="InterPro" id="IPR012583">
    <property type="entry name" value="RIX1_N"/>
</dbReference>
<dbReference type="EMBL" id="MU863624">
    <property type="protein sequence ID" value="KAK4106762.1"/>
    <property type="molecule type" value="Genomic_DNA"/>
</dbReference>
<comment type="subcellular location">
    <subcellularLocation>
        <location evidence="1">Nucleus</location>
    </subcellularLocation>
</comment>
<feature type="compositionally biased region" description="Low complexity" evidence="5">
    <location>
        <begin position="474"/>
        <end position="519"/>
    </location>
</feature>
<dbReference type="PANTHER" id="PTHR34105:SF1">
    <property type="entry name" value="PROLINE-, GLUTAMIC ACID- AND LEUCINE-RICH PROTEIN 1"/>
    <property type="match status" value="1"/>
</dbReference>
<dbReference type="Proteomes" id="UP001305647">
    <property type="component" value="Unassembled WGS sequence"/>
</dbReference>
<reference evidence="7" key="1">
    <citation type="journal article" date="2023" name="Mol. Phylogenet. Evol.">
        <title>Genome-scale phylogeny and comparative genomics of the fungal order Sordariales.</title>
        <authorList>
            <person name="Hensen N."/>
            <person name="Bonometti L."/>
            <person name="Westerberg I."/>
            <person name="Brannstrom I.O."/>
            <person name="Guillou S."/>
            <person name="Cros-Aarteil S."/>
            <person name="Calhoun S."/>
            <person name="Haridas S."/>
            <person name="Kuo A."/>
            <person name="Mondo S."/>
            <person name="Pangilinan J."/>
            <person name="Riley R."/>
            <person name="LaButti K."/>
            <person name="Andreopoulos B."/>
            <person name="Lipzen A."/>
            <person name="Chen C."/>
            <person name="Yan M."/>
            <person name="Daum C."/>
            <person name="Ng V."/>
            <person name="Clum A."/>
            <person name="Steindorff A."/>
            <person name="Ohm R.A."/>
            <person name="Martin F."/>
            <person name="Silar P."/>
            <person name="Natvig D.O."/>
            <person name="Lalanne C."/>
            <person name="Gautier V."/>
            <person name="Ament-Velasquez S.L."/>
            <person name="Kruys A."/>
            <person name="Hutchinson M.I."/>
            <person name="Powell A.J."/>
            <person name="Barry K."/>
            <person name="Miller A.N."/>
            <person name="Grigoriev I.V."/>
            <person name="Debuchy R."/>
            <person name="Gladieux P."/>
            <person name="Hiltunen Thoren M."/>
            <person name="Johannesson H."/>
        </authorList>
    </citation>
    <scope>NUCLEOTIDE SEQUENCE</scope>
    <source>
        <strain evidence="7">CBS 757.83</strain>
    </source>
</reference>
<feature type="domain" description="Pre-rRNA-processing protein RIX1 N-terminal" evidence="6">
    <location>
        <begin position="6"/>
        <end position="215"/>
    </location>
</feature>
<evidence type="ECO:0000256" key="5">
    <source>
        <dbReference type="SAM" id="MobiDB-lite"/>
    </source>
</evidence>
<accession>A0AAN6QGF7</accession>
<dbReference type="PANTHER" id="PTHR34105">
    <property type="entry name" value="PROLINE-, GLUTAMIC ACID- AND LEUCINE-RICH PROTEIN 1"/>
    <property type="match status" value="1"/>
</dbReference>
<proteinExistence type="inferred from homology"/>
<dbReference type="Pfam" id="PF08167">
    <property type="entry name" value="RIX1"/>
    <property type="match status" value="1"/>
</dbReference>